<protein>
    <submittedName>
        <fullName evidence="1">Uncharacterized protein</fullName>
    </submittedName>
</protein>
<reference evidence="1 2" key="1">
    <citation type="journal article" date="2021" name="Nat. Plants">
        <title>The Taxus genome provides insights into paclitaxel biosynthesis.</title>
        <authorList>
            <person name="Xiong X."/>
            <person name="Gou J."/>
            <person name="Liao Q."/>
            <person name="Li Y."/>
            <person name="Zhou Q."/>
            <person name="Bi G."/>
            <person name="Li C."/>
            <person name="Du R."/>
            <person name="Wang X."/>
            <person name="Sun T."/>
            <person name="Guo L."/>
            <person name="Liang H."/>
            <person name="Lu P."/>
            <person name="Wu Y."/>
            <person name="Zhang Z."/>
            <person name="Ro D.K."/>
            <person name="Shang Y."/>
            <person name="Huang S."/>
            <person name="Yan J."/>
        </authorList>
    </citation>
    <scope>NUCLEOTIDE SEQUENCE [LARGE SCALE GENOMIC DNA]</scope>
    <source>
        <strain evidence="1">Ta-2019</strain>
    </source>
</reference>
<organism evidence="1 2">
    <name type="scientific">Taxus chinensis</name>
    <name type="common">Chinese yew</name>
    <name type="synonym">Taxus wallichiana var. chinensis</name>
    <dbReference type="NCBI Taxonomy" id="29808"/>
    <lineage>
        <taxon>Eukaryota</taxon>
        <taxon>Viridiplantae</taxon>
        <taxon>Streptophyta</taxon>
        <taxon>Embryophyta</taxon>
        <taxon>Tracheophyta</taxon>
        <taxon>Spermatophyta</taxon>
        <taxon>Pinopsida</taxon>
        <taxon>Pinidae</taxon>
        <taxon>Conifers II</taxon>
        <taxon>Cupressales</taxon>
        <taxon>Taxaceae</taxon>
        <taxon>Taxus</taxon>
    </lineage>
</organism>
<dbReference type="AlphaFoldDB" id="A0AA38CL74"/>
<evidence type="ECO:0000313" key="1">
    <source>
        <dbReference type="EMBL" id="KAH9298289.1"/>
    </source>
</evidence>
<comment type="caution">
    <text evidence="1">The sequence shown here is derived from an EMBL/GenBank/DDBJ whole genome shotgun (WGS) entry which is preliminary data.</text>
</comment>
<gene>
    <name evidence="1" type="ORF">KI387_029971</name>
</gene>
<feature type="non-terminal residue" evidence="1">
    <location>
        <position position="1"/>
    </location>
</feature>
<sequence>DFGTTEYTKERDVIAFFEVEDNEDFNEERKMIDFSRTINNMVIYRSYKEDKKVDKHIMELIIMLTKHEEGWRNIFSLMSLLHVQ</sequence>
<proteinExistence type="predicted"/>
<dbReference type="EMBL" id="JAHRHJ020000010">
    <property type="protein sequence ID" value="KAH9298289.1"/>
    <property type="molecule type" value="Genomic_DNA"/>
</dbReference>
<feature type="non-terminal residue" evidence="1">
    <location>
        <position position="84"/>
    </location>
</feature>
<name>A0AA38CL74_TAXCH</name>
<evidence type="ECO:0000313" key="2">
    <source>
        <dbReference type="Proteomes" id="UP000824469"/>
    </source>
</evidence>
<accession>A0AA38CL74</accession>
<dbReference type="Proteomes" id="UP000824469">
    <property type="component" value="Unassembled WGS sequence"/>
</dbReference>
<keyword evidence="2" id="KW-1185">Reference proteome</keyword>